<proteinExistence type="predicted"/>
<reference evidence="1 2" key="1">
    <citation type="submission" date="2020-05" db="EMBL/GenBank/DDBJ databases">
        <authorList>
            <person name="Campoy J."/>
            <person name="Schneeberger K."/>
            <person name="Spophaly S."/>
        </authorList>
    </citation>
    <scope>NUCLEOTIDE SEQUENCE [LARGE SCALE GENOMIC DNA]</scope>
    <source>
        <strain evidence="1">PruArmRojPasFocal</strain>
    </source>
</reference>
<accession>A0A6J5V5M3</accession>
<dbReference type="Proteomes" id="UP000507222">
    <property type="component" value="Unassembled WGS sequence"/>
</dbReference>
<protein>
    <submittedName>
        <fullName evidence="1">Uncharacterized protein</fullName>
    </submittedName>
</protein>
<dbReference type="AlphaFoldDB" id="A0A6J5V5M3"/>
<dbReference type="EMBL" id="CAEKDK010000006">
    <property type="protein sequence ID" value="CAB4283471.1"/>
    <property type="molecule type" value="Genomic_DNA"/>
</dbReference>
<name>A0A6J5V5M3_PRUAR</name>
<evidence type="ECO:0000313" key="2">
    <source>
        <dbReference type="Proteomes" id="UP000507222"/>
    </source>
</evidence>
<evidence type="ECO:0000313" key="1">
    <source>
        <dbReference type="EMBL" id="CAB4283471.1"/>
    </source>
</evidence>
<gene>
    <name evidence="1" type="ORF">CURHAP_LOCUS38044</name>
</gene>
<organism evidence="1 2">
    <name type="scientific">Prunus armeniaca</name>
    <name type="common">Apricot</name>
    <name type="synonym">Armeniaca vulgaris</name>
    <dbReference type="NCBI Taxonomy" id="36596"/>
    <lineage>
        <taxon>Eukaryota</taxon>
        <taxon>Viridiplantae</taxon>
        <taxon>Streptophyta</taxon>
        <taxon>Embryophyta</taxon>
        <taxon>Tracheophyta</taxon>
        <taxon>Spermatophyta</taxon>
        <taxon>Magnoliopsida</taxon>
        <taxon>eudicotyledons</taxon>
        <taxon>Gunneridae</taxon>
        <taxon>Pentapetalae</taxon>
        <taxon>rosids</taxon>
        <taxon>fabids</taxon>
        <taxon>Rosales</taxon>
        <taxon>Rosaceae</taxon>
        <taxon>Amygdaloideae</taxon>
        <taxon>Amygdaleae</taxon>
        <taxon>Prunus</taxon>
    </lineage>
</organism>
<sequence>MAAFDHIKDMYDVALKPPNHNWRSTIDSCVNHLMELIVNDIPDNVGREFVCWG</sequence>